<dbReference type="Pfam" id="PF13525">
    <property type="entry name" value="YfiO"/>
    <property type="match status" value="1"/>
</dbReference>
<reference evidence="8 9" key="1">
    <citation type="submission" date="2018-10" db="EMBL/GenBank/DDBJ databases">
        <title>Genomic Encyclopedia of Type Strains, Phase IV (KMG-IV): sequencing the most valuable type-strain genomes for metagenomic binning, comparative biology and taxonomic classification.</title>
        <authorList>
            <person name="Goeker M."/>
        </authorList>
    </citation>
    <scope>NUCLEOTIDE SEQUENCE [LARGE SCALE GENOMIC DNA]</scope>
    <source>
        <strain evidence="8 9">DSM 12769</strain>
    </source>
</reference>
<dbReference type="EMBL" id="RCDA01000003">
    <property type="protein sequence ID" value="RLK48189.1"/>
    <property type="molecule type" value="Genomic_DNA"/>
</dbReference>
<sequence length="255" mass="29196">MLPKRWIWLLILIVPLLLASGCSSNGPDREPEAQETAEELYQRARRQLANGNYSMAVETLERLQGRFPFGPYATQAQLDIIYAYYEAGEMESAIAAADRFMRLYPRDPNVAYARYMRGLAHASSGDEFFSRLFNLDRSLRDPQPLRRAFVDFRELIQRHPDSDYVEDAQERMREIRDILARHEINVARYYLRRDAPVAAVGRARTVLADYQGTSAVEEALEVLVEAYGVLEIEDLQADVRRVIGENFPGHPLAAN</sequence>
<evidence type="ECO:0000256" key="4">
    <source>
        <dbReference type="ARBA" id="ARBA00023237"/>
    </source>
</evidence>
<evidence type="ECO:0000256" key="5">
    <source>
        <dbReference type="ARBA" id="ARBA00023288"/>
    </source>
</evidence>
<keyword evidence="9" id="KW-1185">Reference proteome</keyword>
<dbReference type="SUPFAM" id="SSF48452">
    <property type="entry name" value="TPR-like"/>
    <property type="match status" value="1"/>
</dbReference>
<dbReference type="NCBIfam" id="TIGR03302">
    <property type="entry name" value="OM_YfiO"/>
    <property type="match status" value="1"/>
</dbReference>
<dbReference type="PROSITE" id="PS51257">
    <property type="entry name" value="PROKAR_LIPOPROTEIN"/>
    <property type="match status" value="1"/>
</dbReference>
<comment type="subunit">
    <text evidence="6">Part of the Bam complex.</text>
</comment>
<dbReference type="InterPro" id="IPR017689">
    <property type="entry name" value="BamD"/>
</dbReference>
<evidence type="ECO:0000313" key="9">
    <source>
        <dbReference type="Proteomes" id="UP000275461"/>
    </source>
</evidence>
<evidence type="ECO:0000256" key="6">
    <source>
        <dbReference type="HAMAP-Rule" id="MF_00922"/>
    </source>
</evidence>
<dbReference type="RefSeq" id="WP_121442596.1">
    <property type="nucleotide sequence ID" value="NZ_RCDA01000003.1"/>
</dbReference>
<dbReference type="PANTHER" id="PTHR37423">
    <property type="entry name" value="SOLUBLE LYTIC MUREIN TRANSGLYCOSYLASE-RELATED"/>
    <property type="match status" value="1"/>
</dbReference>
<evidence type="ECO:0000259" key="7">
    <source>
        <dbReference type="Pfam" id="PF13525"/>
    </source>
</evidence>
<dbReference type="HAMAP" id="MF_00922">
    <property type="entry name" value="OM_assembly_BamD"/>
    <property type="match status" value="1"/>
</dbReference>
<dbReference type="Proteomes" id="UP000275461">
    <property type="component" value="Unassembled WGS sequence"/>
</dbReference>
<dbReference type="Gene3D" id="1.25.40.10">
    <property type="entry name" value="Tetratricopeptide repeat domain"/>
    <property type="match status" value="1"/>
</dbReference>
<dbReference type="AlphaFoldDB" id="A0A498BZL1"/>
<evidence type="ECO:0000256" key="1">
    <source>
        <dbReference type="ARBA" id="ARBA00022729"/>
    </source>
</evidence>
<comment type="function">
    <text evidence="6">Part of the outer membrane protein assembly complex, which is involved in assembly and insertion of beta-barrel proteins into the outer membrane.</text>
</comment>
<evidence type="ECO:0000256" key="3">
    <source>
        <dbReference type="ARBA" id="ARBA00023139"/>
    </source>
</evidence>
<proteinExistence type="inferred from homology"/>
<keyword evidence="1 6" id="KW-0732">Signal</keyword>
<comment type="subcellular location">
    <subcellularLocation>
        <location evidence="6">Cell outer membrane</location>
        <topology evidence="6">Lipid-anchor</topology>
    </subcellularLocation>
</comment>
<dbReference type="InterPro" id="IPR011990">
    <property type="entry name" value="TPR-like_helical_dom_sf"/>
</dbReference>
<dbReference type="InterPro" id="IPR039565">
    <property type="entry name" value="BamD-like"/>
</dbReference>
<evidence type="ECO:0000313" key="8">
    <source>
        <dbReference type="EMBL" id="RLK48189.1"/>
    </source>
</evidence>
<dbReference type="PANTHER" id="PTHR37423:SF1">
    <property type="entry name" value="OUTER MEMBRANE PROTEIN ASSEMBLY FACTOR BAMD"/>
    <property type="match status" value="1"/>
</dbReference>
<protein>
    <recommendedName>
        <fullName evidence="6">Outer membrane protein assembly factor BamD</fullName>
    </recommendedName>
</protein>
<comment type="similarity">
    <text evidence="6">Belongs to the BamD family.</text>
</comment>
<comment type="caution">
    <text evidence="8">The sequence shown here is derived from an EMBL/GenBank/DDBJ whole genome shotgun (WGS) entry which is preliminary data.</text>
</comment>
<dbReference type="CDD" id="cd15830">
    <property type="entry name" value="BamD"/>
    <property type="match status" value="1"/>
</dbReference>
<dbReference type="GO" id="GO:0051205">
    <property type="term" value="P:protein insertion into membrane"/>
    <property type="evidence" value="ECO:0007669"/>
    <property type="project" value="UniProtKB-UniRule"/>
</dbReference>
<dbReference type="OrthoDB" id="9779191at2"/>
<accession>A0A498BZL1</accession>
<keyword evidence="3 6" id="KW-0564">Palmitate</keyword>
<feature type="domain" description="Outer membrane lipoprotein BamD-like" evidence="7">
    <location>
        <begin position="35"/>
        <end position="237"/>
    </location>
</feature>
<gene>
    <name evidence="6" type="primary">bamD</name>
    <name evidence="8" type="ORF">DFR31_2066</name>
</gene>
<dbReference type="GO" id="GO:0043165">
    <property type="term" value="P:Gram-negative-bacterium-type cell outer membrane assembly"/>
    <property type="evidence" value="ECO:0007669"/>
    <property type="project" value="UniProtKB-UniRule"/>
</dbReference>
<evidence type="ECO:0000256" key="2">
    <source>
        <dbReference type="ARBA" id="ARBA00023136"/>
    </source>
</evidence>
<keyword evidence="5 6" id="KW-0449">Lipoprotein</keyword>
<keyword evidence="4 6" id="KW-0998">Cell outer membrane</keyword>
<name>A0A498BZL1_9GAMM</name>
<organism evidence="8 9">
    <name type="scientific">Alkalispirillum mobile</name>
    <dbReference type="NCBI Taxonomy" id="85925"/>
    <lineage>
        <taxon>Bacteria</taxon>
        <taxon>Pseudomonadati</taxon>
        <taxon>Pseudomonadota</taxon>
        <taxon>Gammaproteobacteria</taxon>
        <taxon>Chromatiales</taxon>
        <taxon>Ectothiorhodospiraceae</taxon>
        <taxon>Alkalispirillum</taxon>
    </lineage>
</organism>
<keyword evidence="2 6" id="KW-0472">Membrane</keyword>
<dbReference type="GO" id="GO:1990063">
    <property type="term" value="C:Bam protein complex"/>
    <property type="evidence" value="ECO:0007669"/>
    <property type="project" value="TreeGrafter"/>
</dbReference>